<keyword evidence="3" id="KW-0964">Secreted</keyword>
<dbReference type="Gene3D" id="3.30.429.10">
    <property type="entry name" value="Macrophage Migration Inhibitory Factor"/>
    <property type="match status" value="1"/>
</dbReference>
<dbReference type="SUPFAM" id="SSF55331">
    <property type="entry name" value="Tautomerase/MIF"/>
    <property type="match status" value="1"/>
</dbReference>
<sequence length="112" mass="12899">MPHIQVNATCPIDREQEQQLIAQIGDAISLLPGMKAEYLMIRLEDDCRLFFGGTGSCAFVEIDRFGRIPEEASQALTERLSDILERVLDISRDRMYLKYTENPYWGCHGRNF</sequence>
<evidence type="ECO:0000313" key="12">
    <source>
        <dbReference type="EMBL" id="BCK85502.1"/>
    </source>
</evidence>
<dbReference type="GO" id="GO:0005125">
    <property type="term" value="F:cytokine activity"/>
    <property type="evidence" value="ECO:0007669"/>
    <property type="project" value="UniProtKB-KW"/>
</dbReference>
<evidence type="ECO:0000256" key="9">
    <source>
        <dbReference type="ARBA" id="ARBA00041631"/>
    </source>
</evidence>
<evidence type="ECO:0000313" key="13">
    <source>
        <dbReference type="Proteomes" id="UP000679848"/>
    </source>
</evidence>
<keyword evidence="13" id="KW-1185">Reference proteome</keyword>
<evidence type="ECO:0000256" key="10">
    <source>
        <dbReference type="ARBA" id="ARBA00041912"/>
    </source>
</evidence>
<dbReference type="EC" id="5.3.3.12" evidence="7"/>
<evidence type="ECO:0000256" key="3">
    <source>
        <dbReference type="ARBA" id="ARBA00022525"/>
    </source>
</evidence>
<evidence type="ECO:0000256" key="5">
    <source>
        <dbReference type="ARBA" id="ARBA00036735"/>
    </source>
</evidence>
<dbReference type="AlphaFoldDB" id="A0A810QHN5"/>
<dbReference type="GO" id="GO:0050178">
    <property type="term" value="F:phenylpyruvate tautomerase activity"/>
    <property type="evidence" value="ECO:0007669"/>
    <property type="project" value="UniProtKB-EC"/>
</dbReference>
<dbReference type="RefSeq" id="WP_213543576.1">
    <property type="nucleotide sequence ID" value="NZ_AP023420.1"/>
</dbReference>
<organism evidence="12 13">
    <name type="scientific">Pusillibacter faecalis</name>
    <dbReference type="NCBI Taxonomy" id="2714358"/>
    <lineage>
        <taxon>Bacteria</taxon>
        <taxon>Bacillati</taxon>
        <taxon>Bacillota</taxon>
        <taxon>Clostridia</taxon>
        <taxon>Eubacteriales</taxon>
        <taxon>Oscillospiraceae</taxon>
        <taxon>Pusillibacter</taxon>
    </lineage>
</organism>
<name>A0A810QHN5_9FIRM</name>
<evidence type="ECO:0000256" key="2">
    <source>
        <dbReference type="ARBA" id="ARBA00022514"/>
    </source>
</evidence>
<keyword evidence="4" id="KW-0413">Isomerase</keyword>
<dbReference type="GO" id="GO:0005615">
    <property type="term" value="C:extracellular space"/>
    <property type="evidence" value="ECO:0007669"/>
    <property type="project" value="UniProtKB-KW"/>
</dbReference>
<gene>
    <name evidence="12" type="ORF">MM59RIKEN_28210</name>
</gene>
<dbReference type="PANTHER" id="PTHR11954:SF6">
    <property type="entry name" value="MACROPHAGE MIGRATION INHIBITORY FACTOR"/>
    <property type="match status" value="1"/>
</dbReference>
<proteinExistence type="predicted"/>
<accession>A0A810QHN5</accession>
<evidence type="ECO:0000256" key="6">
    <source>
        <dbReference type="ARBA" id="ARBA00036823"/>
    </source>
</evidence>
<keyword evidence="2" id="KW-0202">Cytokine</keyword>
<evidence type="ECO:0000256" key="8">
    <source>
        <dbReference type="ARBA" id="ARBA00039086"/>
    </source>
</evidence>
<comment type="catalytic activity">
    <reaction evidence="6">
        <text>L-dopachrome = 5,6-dihydroxyindole-2-carboxylate</text>
        <dbReference type="Rhea" id="RHEA:13041"/>
        <dbReference type="ChEBI" id="CHEBI:16875"/>
        <dbReference type="ChEBI" id="CHEBI:57509"/>
        <dbReference type="EC" id="5.3.3.12"/>
    </reaction>
</comment>
<reference evidence="12" key="1">
    <citation type="submission" date="2020-09" db="EMBL/GenBank/DDBJ databases">
        <title>New species isolated from human feces.</title>
        <authorList>
            <person name="Kitahara M."/>
            <person name="Shigeno Y."/>
            <person name="Shime M."/>
            <person name="Matsumoto Y."/>
            <person name="Nakamura S."/>
            <person name="Motooka D."/>
            <person name="Fukuoka S."/>
            <person name="Nishikawa H."/>
            <person name="Benno Y."/>
        </authorList>
    </citation>
    <scope>NUCLEOTIDE SEQUENCE</scope>
    <source>
        <strain evidence="12">MM59</strain>
    </source>
</reference>
<comment type="subcellular location">
    <subcellularLocation>
        <location evidence="1">Secreted</location>
    </subcellularLocation>
</comment>
<dbReference type="EC" id="5.3.2.1" evidence="8"/>
<dbReference type="InterPro" id="IPR001398">
    <property type="entry name" value="Macrophage_inhib_fac"/>
</dbReference>
<dbReference type="Pfam" id="PF01187">
    <property type="entry name" value="MIF"/>
    <property type="match status" value="1"/>
</dbReference>
<comment type="catalytic activity">
    <reaction evidence="5">
        <text>3-phenylpyruvate = enol-phenylpyruvate</text>
        <dbReference type="Rhea" id="RHEA:17097"/>
        <dbReference type="ChEBI" id="CHEBI:16815"/>
        <dbReference type="ChEBI" id="CHEBI:18005"/>
        <dbReference type="EC" id="5.3.2.1"/>
    </reaction>
</comment>
<evidence type="ECO:0000256" key="7">
    <source>
        <dbReference type="ARBA" id="ARBA00038932"/>
    </source>
</evidence>
<dbReference type="EMBL" id="AP023420">
    <property type="protein sequence ID" value="BCK85502.1"/>
    <property type="molecule type" value="Genomic_DNA"/>
</dbReference>
<dbReference type="Proteomes" id="UP000679848">
    <property type="component" value="Chromosome"/>
</dbReference>
<evidence type="ECO:0000256" key="11">
    <source>
        <dbReference type="ARBA" id="ARBA00042730"/>
    </source>
</evidence>
<evidence type="ECO:0000256" key="1">
    <source>
        <dbReference type="ARBA" id="ARBA00004613"/>
    </source>
</evidence>
<protein>
    <recommendedName>
        <fullName evidence="11">L-dopachrome isomerase</fullName>
        <ecNumber evidence="8">5.3.2.1</ecNumber>
        <ecNumber evidence="7">5.3.3.12</ecNumber>
    </recommendedName>
    <alternativeName>
        <fullName evidence="9">L-dopachrome tautomerase</fullName>
    </alternativeName>
    <alternativeName>
        <fullName evidence="10">Phenylpyruvate tautomerase</fullName>
    </alternativeName>
</protein>
<dbReference type="KEGG" id="pfaa:MM59RIKEN_28210"/>
<evidence type="ECO:0000256" key="4">
    <source>
        <dbReference type="ARBA" id="ARBA00023235"/>
    </source>
</evidence>
<dbReference type="GO" id="GO:0004167">
    <property type="term" value="F:dopachrome isomerase activity"/>
    <property type="evidence" value="ECO:0007669"/>
    <property type="project" value="UniProtKB-EC"/>
</dbReference>
<dbReference type="PANTHER" id="PTHR11954">
    <property type="entry name" value="D-DOPACHROME DECARBOXYLASE"/>
    <property type="match status" value="1"/>
</dbReference>
<dbReference type="InterPro" id="IPR014347">
    <property type="entry name" value="Tautomerase/MIF_sf"/>
</dbReference>